<dbReference type="PROSITE" id="PS51186">
    <property type="entry name" value="GNAT"/>
    <property type="match status" value="1"/>
</dbReference>
<dbReference type="EMBL" id="CP118868">
    <property type="protein sequence ID" value="WEG35600.1"/>
    <property type="molecule type" value="Genomic_DNA"/>
</dbReference>
<dbReference type="Proteomes" id="UP001220478">
    <property type="component" value="Chromosome"/>
</dbReference>
<keyword evidence="3" id="KW-1185">Reference proteome</keyword>
<dbReference type="RefSeq" id="WP_315571716.1">
    <property type="nucleotide sequence ID" value="NZ_CP118868.1"/>
</dbReference>
<dbReference type="SUPFAM" id="SSF55729">
    <property type="entry name" value="Acyl-CoA N-acyltransferases (Nat)"/>
    <property type="match status" value="1"/>
</dbReference>
<name>A0ABY8C9S9_9FIRM</name>
<dbReference type="InterPro" id="IPR016181">
    <property type="entry name" value="Acyl_CoA_acyltransferase"/>
</dbReference>
<feature type="domain" description="N-acetyltransferase" evidence="1">
    <location>
        <begin position="4"/>
        <end position="192"/>
    </location>
</feature>
<proteinExistence type="predicted"/>
<dbReference type="CDD" id="cd04301">
    <property type="entry name" value="NAT_SF"/>
    <property type="match status" value="1"/>
</dbReference>
<gene>
    <name evidence="2" type="ORF">PYS61_00105</name>
</gene>
<reference evidence="2 3" key="1">
    <citation type="submission" date="2023-02" db="EMBL/GenBank/DDBJ databases">
        <title>Novel Oscillospiraceae bacterial genomes.</title>
        <authorList>
            <person name="Srinivasan S."/>
            <person name="Austin M.N."/>
            <person name="Fiedler T.L."/>
            <person name="Strenk S.M."/>
            <person name="Agnew K.J."/>
            <person name="Nagana Gowda G.A."/>
            <person name="Raftery D."/>
            <person name="Beamer M.A."/>
            <person name="Achilles S.L."/>
            <person name="Wiesenfeld H.C."/>
            <person name="Fredricks D.N."/>
            <person name="Hillier S.L."/>
        </authorList>
    </citation>
    <scope>NUCLEOTIDE SEQUENCE [LARGE SCALE GENOMIC DNA]</scope>
    <source>
        <strain evidence="2 3">CHIC02 1186E3-8</strain>
    </source>
</reference>
<protein>
    <recommendedName>
        <fullName evidence="1">N-acetyltransferase domain-containing protein</fullName>
    </recommendedName>
</protein>
<evidence type="ECO:0000313" key="3">
    <source>
        <dbReference type="Proteomes" id="UP001220478"/>
    </source>
</evidence>
<accession>A0ABY8C9S9</accession>
<evidence type="ECO:0000259" key="1">
    <source>
        <dbReference type="PROSITE" id="PS51186"/>
    </source>
</evidence>
<dbReference type="InterPro" id="IPR000182">
    <property type="entry name" value="GNAT_dom"/>
</dbReference>
<dbReference type="Gene3D" id="3.40.630.30">
    <property type="match status" value="1"/>
</dbReference>
<evidence type="ECO:0000313" key="2">
    <source>
        <dbReference type="EMBL" id="WEG35600.1"/>
    </source>
</evidence>
<organism evidence="2 3">
    <name type="scientific">Amygdalobacter indicium</name>
    <dbReference type="NCBI Taxonomy" id="3029272"/>
    <lineage>
        <taxon>Bacteria</taxon>
        <taxon>Bacillati</taxon>
        <taxon>Bacillota</taxon>
        <taxon>Clostridia</taxon>
        <taxon>Eubacteriales</taxon>
        <taxon>Oscillospiraceae</taxon>
        <taxon>Amygdalobacter</taxon>
    </lineage>
</organism>
<sequence length="193" mass="22257">MLEYTLKVATLQDLDAVYAFEAAVLPDAWSRQTLQTALQSQLQQILLLFACTEEENALPVALLHWQSSYDFIDIFNIGVREEFRRRGLASLLLNLPAAILQHKLTAYLAAGRCEIEPETLRYLENKFAAEVNWQYINLEVRSSNKAACNCYQRNGFVQIRKIAGFYRQAPFNRSTNWDYQGEAAYCLQKVLRH</sequence>